<protein>
    <submittedName>
        <fullName evidence="2">Molybdopterin-dependent oxidoreductase</fullName>
    </submittedName>
</protein>
<dbReference type="SUPFAM" id="SSF56524">
    <property type="entry name" value="Oxidoreductase molybdopterin-binding domain"/>
    <property type="match status" value="1"/>
</dbReference>
<dbReference type="InterPro" id="IPR036374">
    <property type="entry name" value="OxRdtase_Mopterin-bd_sf"/>
</dbReference>
<dbReference type="InterPro" id="IPR006311">
    <property type="entry name" value="TAT_signal"/>
</dbReference>
<evidence type="ECO:0000259" key="1">
    <source>
        <dbReference type="Pfam" id="PF00174"/>
    </source>
</evidence>
<dbReference type="PANTHER" id="PTHR19372:SF7">
    <property type="entry name" value="SULFITE OXIDASE, MITOCHONDRIAL"/>
    <property type="match status" value="1"/>
</dbReference>
<dbReference type="Proteomes" id="UP000759103">
    <property type="component" value="Unassembled WGS sequence"/>
</dbReference>
<dbReference type="PANTHER" id="PTHR19372">
    <property type="entry name" value="SULFITE REDUCTASE"/>
    <property type="match status" value="1"/>
</dbReference>
<keyword evidence="3" id="KW-1185">Reference proteome</keyword>
<feature type="domain" description="Oxidoreductase molybdopterin-binding" evidence="1">
    <location>
        <begin position="98"/>
        <end position="189"/>
    </location>
</feature>
<evidence type="ECO:0000313" key="3">
    <source>
        <dbReference type="Proteomes" id="UP000759103"/>
    </source>
</evidence>
<evidence type="ECO:0000313" key="2">
    <source>
        <dbReference type="EMBL" id="MBW6533355.1"/>
    </source>
</evidence>
<dbReference type="Pfam" id="PF00174">
    <property type="entry name" value="Oxidored_molyb"/>
    <property type="match status" value="1"/>
</dbReference>
<dbReference type="EMBL" id="JAHXZN010000024">
    <property type="protein sequence ID" value="MBW6533355.1"/>
    <property type="molecule type" value="Genomic_DNA"/>
</dbReference>
<dbReference type="InterPro" id="IPR000572">
    <property type="entry name" value="OxRdtase_Mopterin-bd_dom"/>
</dbReference>
<dbReference type="Gene3D" id="3.90.420.10">
    <property type="entry name" value="Oxidoreductase, molybdopterin-binding domain"/>
    <property type="match status" value="1"/>
</dbReference>
<name>A0ABS7BUS5_9SPHN</name>
<reference evidence="2 3" key="1">
    <citation type="submission" date="2021-07" db="EMBL/GenBank/DDBJ databases">
        <title>Sphingomonas sp.</title>
        <authorList>
            <person name="Feng G."/>
            <person name="Li J."/>
            <person name="Pan M."/>
        </authorList>
    </citation>
    <scope>NUCLEOTIDE SEQUENCE [LARGE SCALE GENOMIC DNA]</scope>
    <source>
        <strain evidence="2 3">RRHST34</strain>
    </source>
</reference>
<gene>
    <name evidence="2" type="ORF">KZ820_21690</name>
</gene>
<proteinExistence type="predicted"/>
<feature type="non-terminal residue" evidence="2">
    <location>
        <position position="190"/>
    </location>
</feature>
<dbReference type="NCBIfam" id="TIGR01409">
    <property type="entry name" value="TAT_signal_seq"/>
    <property type="match status" value="1"/>
</dbReference>
<dbReference type="PROSITE" id="PS51318">
    <property type="entry name" value="TAT"/>
    <property type="match status" value="1"/>
</dbReference>
<sequence>MDNFDAGLASETSRRRFLRHAALGSAGLAAAPALAQQLVDLKLPGGNAERPMTSAFPGKGSMILQRVHPPLLETPMDVFDKSVFTPNDQFFVRWHWADIPTSIDVETFRLNVFGHVNRPLSISLAQLLRLPRVEMAAVNQCSGNSRGLFQPRVAGAQWGNGAMGNAKWLGVRLRDVLDLAGVKAGAVQVR</sequence>
<dbReference type="InterPro" id="IPR019546">
    <property type="entry name" value="TAT_signal_bac_arc"/>
</dbReference>
<organism evidence="2 3">
    <name type="scientific">Sphingomonas citri</name>
    <dbReference type="NCBI Taxonomy" id="2862499"/>
    <lineage>
        <taxon>Bacteria</taxon>
        <taxon>Pseudomonadati</taxon>
        <taxon>Pseudomonadota</taxon>
        <taxon>Alphaproteobacteria</taxon>
        <taxon>Sphingomonadales</taxon>
        <taxon>Sphingomonadaceae</taxon>
        <taxon>Sphingomonas</taxon>
    </lineage>
</organism>
<comment type="caution">
    <text evidence="2">The sequence shown here is derived from an EMBL/GenBank/DDBJ whole genome shotgun (WGS) entry which is preliminary data.</text>
</comment>
<dbReference type="RefSeq" id="WP_219750866.1">
    <property type="nucleotide sequence ID" value="NZ_JAHXZN010000024.1"/>
</dbReference>
<accession>A0ABS7BUS5</accession>